<dbReference type="AlphaFoldDB" id="A0A6J1H2E4"/>
<protein>
    <submittedName>
        <fullName evidence="6">Branchpoint-bridging protein-like isoform X1</fullName>
    </submittedName>
</protein>
<organism evidence="5 6">
    <name type="scientific">Cucurbita moschata</name>
    <name type="common">Winter crookneck squash</name>
    <name type="synonym">Cucurbita pepo var. moschata</name>
    <dbReference type="NCBI Taxonomy" id="3662"/>
    <lineage>
        <taxon>Eukaryota</taxon>
        <taxon>Viridiplantae</taxon>
        <taxon>Streptophyta</taxon>
        <taxon>Embryophyta</taxon>
        <taxon>Tracheophyta</taxon>
        <taxon>Spermatophyta</taxon>
        <taxon>Magnoliopsida</taxon>
        <taxon>eudicotyledons</taxon>
        <taxon>Gunneridae</taxon>
        <taxon>Pentapetalae</taxon>
        <taxon>rosids</taxon>
        <taxon>fabids</taxon>
        <taxon>Cucurbitales</taxon>
        <taxon>Cucurbitaceae</taxon>
        <taxon>Cucurbiteae</taxon>
        <taxon>Cucurbita</taxon>
    </lineage>
</organism>
<dbReference type="GeneID" id="111459759"/>
<sequence>MSAEVEKTSHIEPGNAKMSGATNSSAAPMGSQKVSMFAAKTGFVIPKNKLSGSLVPVFRVNKKLGGNESANGENEKQSQRKTKWGPDLTQDSAVRRGRLIAYQTRLEQIMELLKSGTLEVPETQDSAIEAENVDDSPGSQATNEVNSELVLLSGTVFSLDDFDICLNHNIQVRNNELLEIEKREVIGEILKLNPSYKAPPDYRPLLKADKLLLPVKEYPDYNFIGLIYGPSGENQKRLEKETGAKIQICGIKPGTGEKDEIKPTDGHEAQSGYEELYVCMSADTFDKIDAAISVIELLITSILGNLATGPTSSDLVSRGESSSTRAEGTVSNVGQTPMPNQGVMLQGEVYAPTSAQGQFHYPNTWLPRGPSHTLTPAPGFISPQDPPSITNNPIHLSRPPTPIPFNPAFRPPPVHPPRHQFPAQDMQQPFMTQPSHVGQPGVHPLTIQRPSLVQSSVSNPNFTGSGPLPSGLLLNMPGSSIPSSLPQHVPNSIPSGSLPDRPLAPPSTVSTGFSGHHPPQGPNNMGQTALSFPPPLGPRAAPLQGVNSSSAVPANTAVANVDAYASFPSGPSTPQAPIPSPHIGHRPPFSVPSALLPPTAHNPAGNFIAGSALTRPTPPTNTSNFTFQPLGPPNPSAQPMLNLNIQNSPTVPSLQQPASGAPSFHPAAPNFSRVGNQPFPGPQAGSQIGNHRIQEVSTRLPAFLDPGPRTQLHQRNFRPSMQMQMPNLQGNFPHRPGNHMQLEQGFLMQATRPDVRFAPPHYSGNLTFVSGQPPPSSGGQQVYDPFSPTSVSGTQQQGSNLPR</sequence>
<dbReference type="PANTHER" id="PTHR11208">
    <property type="entry name" value="RNA-BINDING PROTEIN RELATED"/>
    <property type="match status" value="1"/>
</dbReference>
<dbReference type="RefSeq" id="XP_022958561.1">
    <property type="nucleotide sequence ID" value="XM_023102793.1"/>
</dbReference>
<proteinExistence type="predicted"/>
<dbReference type="KEGG" id="cmos:111459759"/>
<dbReference type="InterPro" id="IPR045071">
    <property type="entry name" value="BBP-like"/>
</dbReference>
<feature type="domain" description="KHDC4/BBP-like KH-domain type I" evidence="4">
    <location>
        <begin position="217"/>
        <end position="299"/>
    </location>
</feature>
<feature type="region of interest" description="Disordered" evidence="3">
    <location>
        <begin position="309"/>
        <end position="338"/>
    </location>
</feature>
<evidence type="ECO:0000256" key="1">
    <source>
        <dbReference type="ARBA" id="ARBA00022884"/>
    </source>
</evidence>
<dbReference type="Pfam" id="PF22675">
    <property type="entry name" value="KH-I_KHDC4-BBP"/>
    <property type="match status" value="1"/>
</dbReference>
<dbReference type="Proteomes" id="UP000504609">
    <property type="component" value="Unplaced"/>
</dbReference>
<feature type="region of interest" description="Disordered" evidence="3">
    <location>
        <begin position="758"/>
        <end position="803"/>
    </location>
</feature>
<evidence type="ECO:0000256" key="3">
    <source>
        <dbReference type="SAM" id="MobiDB-lite"/>
    </source>
</evidence>
<name>A0A6J1H2E4_CUCMO</name>
<dbReference type="PROSITE" id="PS50084">
    <property type="entry name" value="KH_TYPE_1"/>
    <property type="match status" value="1"/>
</dbReference>
<feature type="compositionally biased region" description="Polar residues" evidence="3">
    <location>
        <begin position="481"/>
        <end position="495"/>
    </location>
</feature>
<keyword evidence="1 2" id="KW-0694">RNA-binding</keyword>
<feature type="compositionally biased region" description="Basic and acidic residues" evidence="3">
    <location>
        <begin position="1"/>
        <end position="10"/>
    </location>
</feature>
<dbReference type="InterPro" id="IPR036612">
    <property type="entry name" value="KH_dom_type_1_sf"/>
</dbReference>
<reference evidence="6" key="1">
    <citation type="submission" date="2025-08" db="UniProtKB">
        <authorList>
            <consortium name="RefSeq"/>
        </authorList>
    </citation>
    <scope>IDENTIFICATION</scope>
    <source>
        <tissue evidence="6">Young leaves</tissue>
    </source>
</reference>
<dbReference type="PANTHER" id="PTHR11208:SF98">
    <property type="entry name" value="RNA-BINDING KH DOMAIN-CONTAINING PROTEIN"/>
    <property type="match status" value="1"/>
</dbReference>
<accession>A0A6J1H2E4</accession>
<dbReference type="GO" id="GO:0048024">
    <property type="term" value="P:regulation of mRNA splicing, via spliceosome"/>
    <property type="evidence" value="ECO:0007669"/>
    <property type="project" value="TreeGrafter"/>
</dbReference>
<feature type="compositionally biased region" description="Polar residues" evidence="3">
    <location>
        <begin position="787"/>
        <end position="803"/>
    </location>
</feature>
<evidence type="ECO:0000313" key="6">
    <source>
        <dbReference type="RefSeq" id="XP_022958561.1"/>
    </source>
</evidence>
<keyword evidence="5" id="KW-1185">Reference proteome</keyword>
<feature type="region of interest" description="Disordered" evidence="3">
    <location>
        <begin position="478"/>
        <end position="534"/>
    </location>
</feature>
<dbReference type="GO" id="GO:0005634">
    <property type="term" value="C:nucleus"/>
    <property type="evidence" value="ECO:0007669"/>
    <property type="project" value="TreeGrafter"/>
</dbReference>
<dbReference type="GO" id="GO:0003729">
    <property type="term" value="F:mRNA binding"/>
    <property type="evidence" value="ECO:0007669"/>
    <property type="project" value="TreeGrafter"/>
</dbReference>
<gene>
    <name evidence="6" type="primary">LOC111459759</name>
</gene>
<dbReference type="InterPro" id="IPR055256">
    <property type="entry name" value="KH_1_KHDC4/BBP-like"/>
</dbReference>
<dbReference type="Gene3D" id="3.30.1370.10">
    <property type="entry name" value="K Homology domain, type 1"/>
    <property type="match status" value="1"/>
</dbReference>
<evidence type="ECO:0000259" key="4">
    <source>
        <dbReference type="Pfam" id="PF22675"/>
    </source>
</evidence>
<evidence type="ECO:0000313" key="5">
    <source>
        <dbReference type="Proteomes" id="UP000504609"/>
    </source>
</evidence>
<feature type="region of interest" description="Disordered" evidence="3">
    <location>
        <begin position="64"/>
        <end position="87"/>
    </location>
</feature>
<dbReference type="SUPFAM" id="SSF54791">
    <property type="entry name" value="Eukaryotic type KH-domain (KH-domain type I)"/>
    <property type="match status" value="1"/>
</dbReference>
<evidence type="ECO:0000256" key="2">
    <source>
        <dbReference type="PROSITE-ProRule" id="PRU00117"/>
    </source>
</evidence>
<feature type="region of interest" description="Disordered" evidence="3">
    <location>
        <begin position="1"/>
        <end position="28"/>
    </location>
</feature>